<dbReference type="RefSeq" id="WP_142033874.1">
    <property type="nucleotide sequence ID" value="NZ_JBHTGS010000002.1"/>
</dbReference>
<sequence>MGGVTTLVELFPDQPSDDAVFEAFTGWAADAGFDLYDAQEEALMEIVSGNNVIVATPTGSGKSLIAAGAHFAALANDRTSFYTAPIKALVSEKFFDLCDRFGSDNVGMMTGDASVNPDAPLICCTAEVLANIALRDGEYADVGQVVMDEFHFYSEPDRGWAWQVPLLELPQTQFILMSATLGDTTFFEKDLTRRNGRPTVTVSSATRPVPLFYRYSTEPLQQTIELLLGEDKAPVYIVHFTQAQAMEQASALMSINVCSKSEKAAIAQMIGGFRFSTKFGKALQRLVKHGIGVHHAGMLPKYRRLVERLAQAGLLKIICGTDTLGVGVNVPIRTVLFTGLSKYDGKRVRRLRAREFHQIAGRAGRAGFDTEGLVVAQAPEHVIENQKALTKAADDPKKLRKIKKKAAPEGFIGWSRETFDKLQEAPPEPLVSRFTVSNAMLINVIARPGDAFTAMRKLLTDNHAPPGIQRALIREAIAMYRSLLAAGIVEQLDEPDPTGRRVRLVVDLDADFALNQPLAPFALAALELLDVEEITYPLDVISVIESILEDPRQVVIAQEKRARGEAIAQMKADGIEYDERMERINDITHPKPLDELLHAAYTSYGRTHPWIRDHELRPKSVVRDLYERAMTFGEYIAFYELSRAEGIVLRYLASAYKALDQTVPEPAKTEELRDVTAWLGELVRQVDSSLLDEWEELSNPQTDDDRTALTEPTGAMSANTRAFTVAVRNAMFRHVELAALDRPADLAALDTGLTIAQWEEALDAYYTDHDDINIGPQARSPQLLLVDKETDVWRLAQIIDDPAGDHDWRIEADVDVPASDEAGDVVLTVTAMRRL</sequence>
<dbReference type="InterPro" id="IPR027417">
    <property type="entry name" value="P-loop_NTPase"/>
</dbReference>
<name>A0A543AQ16_9ACTN</name>
<dbReference type="InterPro" id="IPR014001">
    <property type="entry name" value="Helicase_ATP-bd"/>
</dbReference>
<dbReference type="SMART" id="SM00490">
    <property type="entry name" value="HELICc"/>
    <property type="match status" value="1"/>
</dbReference>
<keyword evidence="4" id="KW-0067">ATP-binding</keyword>
<dbReference type="InterPro" id="IPR050699">
    <property type="entry name" value="RNA-DNA_Helicase"/>
</dbReference>
<keyword evidence="1" id="KW-0547">Nucleotide-binding</keyword>
<dbReference type="AlphaFoldDB" id="A0A543AQ16"/>
<dbReference type="PANTHER" id="PTHR12131:SF1">
    <property type="entry name" value="ATP-DEPENDENT RNA HELICASE SUPV3L1, MITOCHONDRIAL-RELATED"/>
    <property type="match status" value="1"/>
</dbReference>
<dbReference type="InParanoid" id="A0A543AQ16"/>
<gene>
    <name evidence="7" type="ORF">FB566_0112</name>
</gene>
<dbReference type="PANTHER" id="PTHR12131">
    <property type="entry name" value="ATP-DEPENDENT RNA AND DNA HELICASE"/>
    <property type="match status" value="1"/>
</dbReference>
<dbReference type="InterPro" id="IPR001650">
    <property type="entry name" value="Helicase_C-like"/>
</dbReference>
<protein>
    <submittedName>
        <fullName evidence="7">Superfamily II RNA helicase</fullName>
    </submittedName>
</protein>
<accession>A0A543AQ16</accession>
<dbReference type="GO" id="GO:0005524">
    <property type="term" value="F:ATP binding"/>
    <property type="evidence" value="ECO:0007669"/>
    <property type="project" value="UniProtKB-KW"/>
</dbReference>
<organism evidence="7 8">
    <name type="scientific">Stackebrandtia endophytica</name>
    <dbReference type="NCBI Taxonomy" id="1496996"/>
    <lineage>
        <taxon>Bacteria</taxon>
        <taxon>Bacillati</taxon>
        <taxon>Actinomycetota</taxon>
        <taxon>Actinomycetes</taxon>
        <taxon>Glycomycetales</taxon>
        <taxon>Glycomycetaceae</taxon>
        <taxon>Stackebrandtia</taxon>
    </lineage>
</organism>
<evidence type="ECO:0000256" key="3">
    <source>
        <dbReference type="ARBA" id="ARBA00022806"/>
    </source>
</evidence>
<evidence type="ECO:0000259" key="6">
    <source>
        <dbReference type="PROSITE" id="PS51194"/>
    </source>
</evidence>
<dbReference type="PROSITE" id="PS51194">
    <property type="entry name" value="HELICASE_CTER"/>
    <property type="match status" value="1"/>
</dbReference>
<keyword evidence="2" id="KW-0378">Hydrolase</keyword>
<dbReference type="SUPFAM" id="SSF52540">
    <property type="entry name" value="P-loop containing nucleoside triphosphate hydrolases"/>
    <property type="match status" value="1"/>
</dbReference>
<dbReference type="PROSITE" id="PS51192">
    <property type="entry name" value="HELICASE_ATP_BIND_1"/>
    <property type="match status" value="1"/>
</dbReference>
<dbReference type="EMBL" id="VFOW01000001">
    <property type="protein sequence ID" value="TQL74626.1"/>
    <property type="molecule type" value="Genomic_DNA"/>
</dbReference>
<feature type="domain" description="Helicase ATP-binding" evidence="5">
    <location>
        <begin position="43"/>
        <end position="199"/>
    </location>
</feature>
<dbReference type="Gene3D" id="3.40.50.300">
    <property type="entry name" value="P-loop containing nucleotide triphosphate hydrolases"/>
    <property type="match status" value="2"/>
</dbReference>
<keyword evidence="3 7" id="KW-0347">Helicase</keyword>
<evidence type="ECO:0000259" key="5">
    <source>
        <dbReference type="PROSITE" id="PS51192"/>
    </source>
</evidence>
<keyword evidence="8" id="KW-1185">Reference proteome</keyword>
<evidence type="ECO:0000313" key="7">
    <source>
        <dbReference type="EMBL" id="TQL74626.1"/>
    </source>
</evidence>
<dbReference type="Pfam" id="PF00270">
    <property type="entry name" value="DEAD"/>
    <property type="match status" value="1"/>
</dbReference>
<evidence type="ECO:0000256" key="4">
    <source>
        <dbReference type="ARBA" id="ARBA00022840"/>
    </source>
</evidence>
<dbReference type="FunFam" id="3.40.50.300:FF:000922">
    <property type="entry name" value="DEAD/DEAH box helicase"/>
    <property type="match status" value="1"/>
</dbReference>
<proteinExistence type="predicted"/>
<evidence type="ECO:0000256" key="1">
    <source>
        <dbReference type="ARBA" id="ARBA00022741"/>
    </source>
</evidence>
<evidence type="ECO:0000313" key="8">
    <source>
        <dbReference type="Proteomes" id="UP000317043"/>
    </source>
</evidence>
<dbReference type="SMART" id="SM00487">
    <property type="entry name" value="DEXDc"/>
    <property type="match status" value="1"/>
</dbReference>
<dbReference type="GO" id="GO:0003676">
    <property type="term" value="F:nucleic acid binding"/>
    <property type="evidence" value="ECO:0007669"/>
    <property type="project" value="InterPro"/>
</dbReference>
<dbReference type="InterPro" id="IPR021904">
    <property type="entry name" value="DUF3516"/>
</dbReference>
<reference evidence="7 8" key="1">
    <citation type="submission" date="2019-06" db="EMBL/GenBank/DDBJ databases">
        <title>Sequencing the genomes of 1000 actinobacteria strains.</title>
        <authorList>
            <person name="Klenk H.-P."/>
        </authorList>
    </citation>
    <scope>NUCLEOTIDE SEQUENCE [LARGE SCALE GENOMIC DNA]</scope>
    <source>
        <strain evidence="7 8">DSM 45928</strain>
    </source>
</reference>
<dbReference type="Pfam" id="PF00271">
    <property type="entry name" value="Helicase_C"/>
    <property type="match status" value="1"/>
</dbReference>
<dbReference type="GO" id="GO:0004386">
    <property type="term" value="F:helicase activity"/>
    <property type="evidence" value="ECO:0007669"/>
    <property type="project" value="UniProtKB-KW"/>
</dbReference>
<dbReference type="Proteomes" id="UP000317043">
    <property type="component" value="Unassembled WGS sequence"/>
</dbReference>
<evidence type="ECO:0000256" key="2">
    <source>
        <dbReference type="ARBA" id="ARBA00022801"/>
    </source>
</evidence>
<dbReference type="Pfam" id="PF12029">
    <property type="entry name" value="DUF3516"/>
    <property type="match status" value="1"/>
</dbReference>
<dbReference type="InterPro" id="IPR011545">
    <property type="entry name" value="DEAD/DEAH_box_helicase_dom"/>
</dbReference>
<dbReference type="OrthoDB" id="3229913at2"/>
<dbReference type="GO" id="GO:0016787">
    <property type="term" value="F:hydrolase activity"/>
    <property type="evidence" value="ECO:0007669"/>
    <property type="project" value="UniProtKB-KW"/>
</dbReference>
<feature type="domain" description="Helicase C-terminal" evidence="6">
    <location>
        <begin position="219"/>
        <end position="423"/>
    </location>
</feature>
<comment type="caution">
    <text evidence="7">The sequence shown here is derived from an EMBL/GenBank/DDBJ whole genome shotgun (WGS) entry which is preliminary data.</text>
</comment>